<dbReference type="AlphaFoldDB" id="A0A0B6Y524"/>
<name>A0A0B6Y524_9EUPU</name>
<dbReference type="EMBL" id="HACG01004542">
    <property type="protein sequence ID" value="CEK51407.1"/>
    <property type="molecule type" value="Transcribed_RNA"/>
</dbReference>
<accession>A0A0B6Y524</accession>
<organism evidence="1">
    <name type="scientific">Arion vulgaris</name>
    <dbReference type="NCBI Taxonomy" id="1028688"/>
    <lineage>
        <taxon>Eukaryota</taxon>
        <taxon>Metazoa</taxon>
        <taxon>Spiralia</taxon>
        <taxon>Lophotrochozoa</taxon>
        <taxon>Mollusca</taxon>
        <taxon>Gastropoda</taxon>
        <taxon>Heterobranchia</taxon>
        <taxon>Euthyneura</taxon>
        <taxon>Panpulmonata</taxon>
        <taxon>Eupulmonata</taxon>
        <taxon>Stylommatophora</taxon>
        <taxon>Helicina</taxon>
        <taxon>Arionoidea</taxon>
        <taxon>Arionidae</taxon>
        <taxon>Arion</taxon>
    </lineage>
</organism>
<sequence>FASLVGSDTTQSVFSIQRSLLDHCSMLNIRSFGVMRCDMEETCDWGRGHVS</sequence>
<feature type="non-terminal residue" evidence="1">
    <location>
        <position position="1"/>
    </location>
</feature>
<proteinExistence type="predicted"/>
<reference evidence="1" key="1">
    <citation type="submission" date="2014-12" db="EMBL/GenBank/DDBJ databases">
        <title>Insight into the proteome of Arion vulgaris.</title>
        <authorList>
            <person name="Aradska J."/>
            <person name="Bulat T."/>
            <person name="Smidak R."/>
            <person name="Sarate P."/>
            <person name="Gangsoo J."/>
            <person name="Sialana F."/>
            <person name="Bilban M."/>
            <person name="Lubec G."/>
        </authorList>
    </citation>
    <scope>NUCLEOTIDE SEQUENCE</scope>
    <source>
        <tissue evidence="1">Skin</tissue>
    </source>
</reference>
<evidence type="ECO:0000313" key="1">
    <source>
        <dbReference type="EMBL" id="CEK51407.1"/>
    </source>
</evidence>
<protein>
    <submittedName>
        <fullName evidence="1">Uncharacterized protein</fullName>
    </submittedName>
</protein>
<gene>
    <name evidence="1" type="primary">ORF13345</name>
</gene>